<reference evidence="1 2" key="1">
    <citation type="journal article" date="2024" name="G3 (Bethesda)">
        <title>Genome assembly of Hibiscus sabdariffa L. provides insights into metabolisms of medicinal natural products.</title>
        <authorList>
            <person name="Kim T."/>
        </authorList>
    </citation>
    <scope>NUCLEOTIDE SEQUENCE [LARGE SCALE GENOMIC DNA]</scope>
    <source>
        <strain evidence="1">TK-2024</strain>
        <tissue evidence="1">Old leaves</tissue>
    </source>
</reference>
<evidence type="ECO:0000313" key="2">
    <source>
        <dbReference type="Proteomes" id="UP001396334"/>
    </source>
</evidence>
<evidence type="ECO:0000313" key="1">
    <source>
        <dbReference type="EMBL" id="KAK8980683.1"/>
    </source>
</evidence>
<dbReference type="EMBL" id="JBBPBN010000092">
    <property type="protein sequence ID" value="KAK8980683.1"/>
    <property type="molecule type" value="Genomic_DNA"/>
</dbReference>
<sequence length="75" mass="8166">MVLLFEGGWELDDGELVWLGYGVEVSWVKVRGGEWWWRSELGSGVGLRCGQVVGGCGVKLKYGFGGGVGLRVTFE</sequence>
<comment type="caution">
    <text evidence="1">The sequence shown here is derived from an EMBL/GenBank/DDBJ whole genome shotgun (WGS) entry which is preliminary data.</text>
</comment>
<gene>
    <name evidence="1" type="ORF">V6N11_072998</name>
</gene>
<protein>
    <submittedName>
        <fullName evidence="1">Uncharacterized protein</fullName>
    </submittedName>
</protein>
<proteinExistence type="predicted"/>
<name>A0ABR2NWW0_9ROSI</name>
<accession>A0ABR2NWW0</accession>
<dbReference type="Proteomes" id="UP001396334">
    <property type="component" value="Unassembled WGS sequence"/>
</dbReference>
<organism evidence="1 2">
    <name type="scientific">Hibiscus sabdariffa</name>
    <name type="common">roselle</name>
    <dbReference type="NCBI Taxonomy" id="183260"/>
    <lineage>
        <taxon>Eukaryota</taxon>
        <taxon>Viridiplantae</taxon>
        <taxon>Streptophyta</taxon>
        <taxon>Embryophyta</taxon>
        <taxon>Tracheophyta</taxon>
        <taxon>Spermatophyta</taxon>
        <taxon>Magnoliopsida</taxon>
        <taxon>eudicotyledons</taxon>
        <taxon>Gunneridae</taxon>
        <taxon>Pentapetalae</taxon>
        <taxon>rosids</taxon>
        <taxon>malvids</taxon>
        <taxon>Malvales</taxon>
        <taxon>Malvaceae</taxon>
        <taxon>Malvoideae</taxon>
        <taxon>Hibiscus</taxon>
    </lineage>
</organism>
<keyword evidence="2" id="KW-1185">Reference proteome</keyword>